<sequence length="74" mass="8509">MTSSKGWTPERRAQQAARIREQQPWLKSTGPKSAAGKATVSRNAFKGGYWRELRDMARDLDQCLLELRRGLDKF</sequence>
<keyword evidence="3" id="KW-1185">Reference proteome</keyword>
<reference evidence="3" key="1">
    <citation type="journal article" date="2019" name="Int. J. Syst. Evol. Microbiol.">
        <title>The Global Catalogue of Microorganisms (GCM) 10K type strain sequencing project: providing services to taxonomists for standard genome sequencing and annotation.</title>
        <authorList>
            <consortium name="The Broad Institute Genomics Platform"/>
            <consortium name="The Broad Institute Genome Sequencing Center for Infectious Disease"/>
            <person name="Wu L."/>
            <person name="Ma J."/>
        </authorList>
    </citation>
    <scope>NUCLEOTIDE SEQUENCE [LARGE SCALE GENOMIC DNA]</scope>
    <source>
        <strain evidence="3">JCM 31890</strain>
    </source>
</reference>
<evidence type="ECO:0000313" key="2">
    <source>
        <dbReference type="EMBL" id="GAA4417817.1"/>
    </source>
</evidence>
<evidence type="ECO:0000256" key="1">
    <source>
        <dbReference type="SAM" id="MobiDB-lite"/>
    </source>
</evidence>
<organism evidence="2 3">
    <name type="scientific">Acidovorax lacteus</name>
    <dbReference type="NCBI Taxonomy" id="1924988"/>
    <lineage>
        <taxon>Bacteria</taxon>
        <taxon>Pseudomonadati</taxon>
        <taxon>Pseudomonadota</taxon>
        <taxon>Betaproteobacteria</taxon>
        <taxon>Burkholderiales</taxon>
        <taxon>Comamonadaceae</taxon>
        <taxon>Acidovorax</taxon>
    </lineage>
</organism>
<dbReference type="Proteomes" id="UP001501788">
    <property type="component" value="Unassembled WGS sequence"/>
</dbReference>
<comment type="caution">
    <text evidence="2">The sequence shown here is derived from an EMBL/GenBank/DDBJ whole genome shotgun (WGS) entry which is preliminary data.</text>
</comment>
<accession>A0ABP8KWL4</accession>
<gene>
    <name evidence="2" type="ORF">GCM10023090_01960</name>
</gene>
<evidence type="ECO:0000313" key="3">
    <source>
        <dbReference type="Proteomes" id="UP001501788"/>
    </source>
</evidence>
<proteinExistence type="predicted"/>
<feature type="region of interest" description="Disordered" evidence="1">
    <location>
        <begin position="1"/>
        <end position="38"/>
    </location>
</feature>
<name>A0ABP8KWL4_9BURK</name>
<protein>
    <submittedName>
        <fullName evidence="2">Uncharacterized protein</fullName>
    </submittedName>
</protein>
<dbReference type="EMBL" id="BAABEX010000002">
    <property type="protein sequence ID" value="GAA4417817.1"/>
    <property type="molecule type" value="Genomic_DNA"/>
</dbReference>
<feature type="compositionally biased region" description="Basic and acidic residues" evidence="1">
    <location>
        <begin position="8"/>
        <end position="21"/>
    </location>
</feature>